<evidence type="ECO:0000313" key="8">
    <source>
        <dbReference type="EMBL" id="GJN35400.1"/>
    </source>
</evidence>
<proteinExistence type="inferred from homology"/>
<comment type="caution">
    <text evidence="8">The sequence shown here is derived from an EMBL/GenBank/DDBJ whole genome shotgun (WGS) entry which is preliminary data.</text>
</comment>
<evidence type="ECO:0000256" key="3">
    <source>
        <dbReference type="ARBA" id="ARBA00022737"/>
    </source>
</evidence>
<keyword evidence="4" id="KW-0547">Nucleotide-binding</keyword>
<dbReference type="InterPro" id="IPR032675">
    <property type="entry name" value="LRR_dom_sf"/>
</dbReference>
<organism evidence="8 9">
    <name type="scientific">Eleusine coracana subsp. coracana</name>
    <dbReference type="NCBI Taxonomy" id="191504"/>
    <lineage>
        <taxon>Eukaryota</taxon>
        <taxon>Viridiplantae</taxon>
        <taxon>Streptophyta</taxon>
        <taxon>Embryophyta</taxon>
        <taxon>Tracheophyta</taxon>
        <taxon>Spermatophyta</taxon>
        <taxon>Magnoliopsida</taxon>
        <taxon>Liliopsida</taxon>
        <taxon>Poales</taxon>
        <taxon>Poaceae</taxon>
        <taxon>PACMAD clade</taxon>
        <taxon>Chloridoideae</taxon>
        <taxon>Cynodonteae</taxon>
        <taxon>Eleusininae</taxon>
        <taxon>Eleusine</taxon>
    </lineage>
</organism>
<keyword evidence="2" id="KW-0433">Leucine-rich repeat</keyword>
<reference evidence="8" key="1">
    <citation type="journal article" date="2018" name="DNA Res.">
        <title>Multiple hybrid de novo genome assembly of finger millet, an orphan allotetraploid crop.</title>
        <authorList>
            <person name="Hatakeyama M."/>
            <person name="Aluri S."/>
            <person name="Balachadran M.T."/>
            <person name="Sivarajan S.R."/>
            <person name="Patrignani A."/>
            <person name="Gruter S."/>
            <person name="Poveda L."/>
            <person name="Shimizu-Inatsugi R."/>
            <person name="Baeten J."/>
            <person name="Francoijs K.J."/>
            <person name="Nataraja K.N."/>
            <person name="Reddy Y.A.N."/>
            <person name="Phadnis S."/>
            <person name="Ravikumar R.L."/>
            <person name="Schlapbach R."/>
            <person name="Sreeman S.M."/>
            <person name="Shimizu K.K."/>
        </authorList>
    </citation>
    <scope>NUCLEOTIDE SEQUENCE</scope>
</reference>
<dbReference type="GO" id="GO:0000166">
    <property type="term" value="F:nucleotide binding"/>
    <property type="evidence" value="ECO:0007669"/>
    <property type="project" value="UniProtKB-KW"/>
</dbReference>
<evidence type="ECO:0000256" key="1">
    <source>
        <dbReference type="ARBA" id="ARBA00008894"/>
    </source>
</evidence>
<evidence type="ECO:0000259" key="6">
    <source>
        <dbReference type="Pfam" id="PF18052"/>
    </source>
</evidence>
<dbReference type="PANTHER" id="PTHR47186">
    <property type="entry name" value="LEUCINE-RICH REPEAT-CONTAINING PROTEIN 57"/>
    <property type="match status" value="1"/>
</dbReference>
<accession>A0AAV5FLV4</accession>
<comment type="similarity">
    <text evidence="1">Belongs to the disease resistance NB-LRR family.</text>
</comment>
<dbReference type="EMBL" id="BQKI01000088">
    <property type="protein sequence ID" value="GJN35400.1"/>
    <property type="molecule type" value="Genomic_DNA"/>
</dbReference>
<keyword evidence="3" id="KW-0677">Repeat</keyword>
<name>A0AAV5FLV4_ELECO</name>
<reference evidence="8" key="2">
    <citation type="submission" date="2021-12" db="EMBL/GenBank/DDBJ databases">
        <title>Resequencing data analysis of finger millet.</title>
        <authorList>
            <person name="Hatakeyama M."/>
            <person name="Aluri S."/>
            <person name="Balachadran M.T."/>
            <person name="Sivarajan S.R."/>
            <person name="Poveda L."/>
            <person name="Shimizu-Inatsugi R."/>
            <person name="Schlapbach R."/>
            <person name="Sreeman S.M."/>
            <person name="Shimizu K.K."/>
        </authorList>
    </citation>
    <scope>NUCLEOTIDE SEQUENCE</scope>
</reference>
<evidence type="ECO:0000259" key="7">
    <source>
        <dbReference type="Pfam" id="PF25019"/>
    </source>
</evidence>
<dbReference type="Gene3D" id="3.80.10.10">
    <property type="entry name" value="Ribonuclease Inhibitor"/>
    <property type="match status" value="1"/>
</dbReference>
<dbReference type="AlphaFoldDB" id="A0AAV5FLV4"/>
<dbReference type="GO" id="GO:0006952">
    <property type="term" value="P:defense response"/>
    <property type="evidence" value="ECO:0007669"/>
    <property type="project" value="UniProtKB-KW"/>
</dbReference>
<protein>
    <recommendedName>
        <fullName evidence="10">Rx N-terminal domain-containing protein</fullName>
    </recommendedName>
</protein>
<dbReference type="InterPro" id="IPR041118">
    <property type="entry name" value="Rx_N"/>
</dbReference>
<evidence type="ECO:0000256" key="2">
    <source>
        <dbReference type="ARBA" id="ARBA00022614"/>
    </source>
</evidence>
<keyword evidence="9" id="KW-1185">Reference proteome</keyword>
<gene>
    <name evidence="8" type="primary">gb24175</name>
    <name evidence="8" type="ORF">PR202_gb24175</name>
</gene>
<dbReference type="Gene3D" id="1.20.5.4130">
    <property type="match status" value="1"/>
</dbReference>
<evidence type="ECO:0000256" key="5">
    <source>
        <dbReference type="ARBA" id="ARBA00022821"/>
    </source>
</evidence>
<dbReference type="InterPro" id="IPR056789">
    <property type="entry name" value="LRR_R13L1-DRL21"/>
</dbReference>
<keyword evidence="5" id="KW-0611">Plant defense</keyword>
<dbReference type="InterPro" id="IPR001611">
    <property type="entry name" value="Leu-rich_rpt"/>
</dbReference>
<dbReference type="Pfam" id="PF00560">
    <property type="entry name" value="LRR_1"/>
    <property type="match status" value="1"/>
</dbReference>
<dbReference type="Proteomes" id="UP001054889">
    <property type="component" value="Unassembled WGS sequence"/>
</dbReference>
<evidence type="ECO:0000256" key="4">
    <source>
        <dbReference type="ARBA" id="ARBA00022741"/>
    </source>
</evidence>
<dbReference type="PANTHER" id="PTHR47186:SF3">
    <property type="entry name" value="OS09G0267800 PROTEIN"/>
    <property type="match status" value="1"/>
</dbReference>
<evidence type="ECO:0008006" key="10">
    <source>
        <dbReference type="Google" id="ProtNLM"/>
    </source>
</evidence>
<dbReference type="SUPFAM" id="SSF52047">
    <property type="entry name" value="RNI-like"/>
    <property type="match status" value="1"/>
</dbReference>
<dbReference type="Pfam" id="PF18052">
    <property type="entry name" value="Rx_N"/>
    <property type="match status" value="1"/>
</dbReference>
<dbReference type="Pfam" id="PF25019">
    <property type="entry name" value="LRR_R13L1-DRL21"/>
    <property type="match status" value="1"/>
</dbReference>
<feature type="domain" description="R13L1/DRL21-like LRR repeat region" evidence="7">
    <location>
        <begin position="293"/>
        <end position="425"/>
    </location>
</feature>
<feature type="domain" description="Disease resistance N-terminal" evidence="6">
    <location>
        <begin position="9"/>
        <end position="94"/>
    </location>
</feature>
<evidence type="ECO:0000313" key="9">
    <source>
        <dbReference type="Proteomes" id="UP001054889"/>
    </source>
</evidence>
<sequence>MASAIAELIASKLSELAVNEATLLWNFKDDVDGMRKTMEKMKARMLDADERSWSRHDGHQARLWTKEFKSTAYDVGDLLDTFEAIERIKKSQSKSAVEHAAAPDNITMHDLVYDLARTITDNELVILDASERMDSKKLEKDYIRHMRLVKSQKQSRILKEFPAKIRISSKRHIVAIFHSSSDSAEVQMLPESFCQLKILKELDLSDCQDLKKLPECFGNLSELHFLNLTSCSKLQLMPESFCNLSKLKHLNLSCCARLEKLDSSLGNLKLQTLDLSGCLTLASLPYNDSGTVELGNLTSCTDLAIRHLQYLEHPEDAKRAKLRDRTELQGLILHWGLTNTVSFKERDAKTIRLESRLVLEKLMPPRTPENLAIYGYRSKDYPNWMLDISTYLPCLSSIQLHGLKCDSLPPFGQLPNLRILDMNQMPNIWKVGKEFYGEEGTSPWSLPRDIGAFRQKQLDNLPRGRSVLLLSQASFSLFTGSRDIARMVVAPHLP</sequence>